<reference evidence="2 3" key="2">
    <citation type="journal article" date="2017" name="Genome Announc.">
        <title>Draft Genome Sequences of Four Alkaliphilic Bacteria Belonging to the Anaerobacillus Genus.</title>
        <authorList>
            <person name="Bassil N.M."/>
            <person name="Lloyd J.R."/>
        </authorList>
    </citation>
    <scope>NUCLEOTIDE SEQUENCE [LARGE SCALE GENOMIC DNA]</scope>
    <source>
        <strain evidence="2 3">NB2006</strain>
    </source>
</reference>
<accession>A0A1S2LB92</accession>
<dbReference type="Proteomes" id="UP000180175">
    <property type="component" value="Chromosome"/>
</dbReference>
<dbReference type="EMBL" id="LQXD01000157">
    <property type="protein sequence ID" value="OIJ09027.1"/>
    <property type="molecule type" value="Genomic_DNA"/>
</dbReference>
<evidence type="ECO:0000313" key="2">
    <source>
        <dbReference type="EMBL" id="QOY37034.1"/>
    </source>
</evidence>
<dbReference type="OrthoDB" id="1706280at2"/>
<dbReference type="KEGG" id="aia:AWH56_005155"/>
<dbReference type="RefSeq" id="WP_071318364.1">
    <property type="nucleotide sequence ID" value="NZ_CP063356.2"/>
</dbReference>
<keyword evidence="3" id="KW-1185">Reference proteome</keyword>
<reference evidence="2 3" key="3">
    <citation type="journal article" date="2019" name="Int. J. Syst. Evol. Microbiol.">
        <title>Anaerobacillus isosaccharinicus sp. nov., an alkaliphilic bacterium which degrades isosaccharinic acid.</title>
        <authorList>
            <person name="Bassil N.M."/>
            <person name="Lloyd J.R."/>
        </authorList>
    </citation>
    <scope>NUCLEOTIDE SEQUENCE [LARGE SCALE GENOMIC DNA]</scope>
    <source>
        <strain evidence="2 3">NB2006</strain>
    </source>
</reference>
<evidence type="ECO:0000313" key="3">
    <source>
        <dbReference type="Proteomes" id="UP000180175"/>
    </source>
</evidence>
<protein>
    <submittedName>
        <fullName evidence="1">Uncharacterized protein</fullName>
    </submittedName>
</protein>
<dbReference type="AlphaFoldDB" id="A0A1S2LB92"/>
<name>A0A1S2LB92_9BACI</name>
<gene>
    <name evidence="2" type="ORF">AWH56_005155</name>
    <name evidence="1" type="ORF">AWH56_18100</name>
</gene>
<reference evidence="1 3" key="1">
    <citation type="submission" date="2016-10" db="EMBL/GenBank/DDBJ databases">
        <title>Draft genome sequences of four alkaliphilic bacteria belonging to the Anaerobacillus genus.</title>
        <authorList>
            <person name="Bassil N.M."/>
            <person name="Lloyd J.R."/>
        </authorList>
    </citation>
    <scope>NUCLEOTIDE SEQUENCE [LARGE SCALE GENOMIC DNA]</scope>
    <source>
        <strain evidence="1 3">NB2006</strain>
    </source>
</reference>
<organism evidence="1 3">
    <name type="scientific">Anaerobacillus isosaccharinicus</name>
    <dbReference type="NCBI Taxonomy" id="1532552"/>
    <lineage>
        <taxon>Bacteria</taxon>
        <taxon>Bacillati</taxon>
        <taxon>Bacillota</taxon>
        <taxon>Bacilli</taxon>
        <taxon>Bacillales</taxon>
        <taxon>Bacillaceae</taxon>
        <taxon>Anaerobacillus</taxon>
    </lineage>
</organism>
<dbReference type="EMBL" id="CP063356">
    <property type="protein sequence ID" value="QOY37034.1"/>
    <property type="molecule type" value="Genomic_DNA"/>
</dbReference>
<evidence type="ECO:0000313" key="1">
    <source>
        <dbReference type="EMBL" id="OIJ09027.1"/>
    </source>
</evidence>
<sequence length="72" mass="8394">MTSIKDVEKELAKLVVVHKLAEEWLQNDIIKMKIAMSYDDWNYDHANQPEMIIELDGHVEYCLIHPELVGAK</sequence>
<proteinExistence type="predicted"/>
<reference evidence="2" key="4">
    <citation type="submission" date="2020-10" db="EMBL/GenBank/DDBJ databases">
        <authorList>
            <person name="Bassil N.M."/>
            <person name="Lloyd J.R."/>
        </authorList>
    </citation>
    <scope>NUCLEOTIDE SEQUENCE</scope>
    <source>
        <strain evidence="2">NB2006</strain>
    </source>
</reference>